<evidence type="ECO:0000256" key="5">
    <source>
        <dbReference type="ARBA" id="ARBA00022490"/>
    </source>
</evidence>
<gene>
    <name evidence="13" type="ORF">AB675_9283</name>
</gene>
<evidence type="ECO:0000256" key="11">
    <source>
        <dbReference type="RuleBase" id="RU368004"/>
    </source>
</evidence>
<dbReference type="GO" id="GO:0030488">
    <property type="term" value="P:tRNA methylation"/>
    <property type="evidence" value="ECO:0007669"/>
    <property type="project" value="UniProtKB-UniRule"/>
</dbReference>
<comment type="caution">
    <text evidence="13">The sequence shown here is derived from an EMBL/GenBank/DDBJ whole genome shotgun (WGS) entry which is preliminary data.</text>
</comment>
<dbReference type="VEuPathDB" id="FungiDB:AB675_9283"/>
<dbReference type="PANTHER" id="PTHR21210">
    <property type="entry name" value="TRNA (URACIL-O(2)-)-METHYLTRANSFERASE-RELATED"/>
    <property type="match status" value="1"/>
</dbReference>
<keyword evidence="14" id="KW-1185">Reference proteome</keyword>
<comment type="catalytic activity">
    <reaction evidence="10 11">
        <text>uridine(44) in tRNA(Ser) + S-adenosyl-L-methionine = 2'-O-methyluridine(44) in tRNA(Ser) + S-adenosyl-L-homocysteine + H(+)</text>
        <dbReference type="Rhea" id="RHEA:43100"/>
        <dbReference type="Rhea" id="RHEA-COMP:10339"/>
        <dbReference type="Rhea" id="RHEA-COMP:10340"/>
        <dbReference type="ChEBI" id="CHEBI:15378"/>
        <dbReference type="ChEBI" id="CHEBI:57856"/>
        <dbReference type="ChEBI" id="CHEBI:59789"/>
        <dbReference type="ChEBI" id="CHEBI:65315"/>
        <dbReference type="ChEBI" id="CHEBI:74478"/>
        <dbReference type="EC" id="2.1.1.211"/>
    </reaction>
</comment>
<evidence type="ECO:0000256" key="12">
    <source>
        <dbReference type="SAM" id="MobiDB-lite"/>
    </source>
</evidence>
<evidence type="ECO:0000256" key="1">
    <source>
        <dbReference type="ARBA" id="ARBA00004496"/>
    </source>
</evidence>
<organism evidence="13 14">
    <name type="scientific">Cyphellophora attinorum</name>
    <dbReference type="NCBI Taxonomy" id="1664694"/>
    <lineage>
        <taxon>Eukaryota</taxon>
        <taxon>Fungi</taxon>
        <taxon>Dikarya</taxon>
        <taxon>Ascomycota</taxon>
        <taxon>Pezizomycotina</taxon>
        <taxon>Eurotiomycetes</taxon>
        <taxon>Chaetothyriomycetidae</taxon>
        <taxon>Chaetothyriales</taxon>
        <taxon>Cyphellophoraceae</taxon>
        <taxon>Cyphellophora</taxon>
    </lineage>
</organism>
<evidence type="ECO:0000256" key="2">
    <source>
        <dbReference type="ARBA" id="ARBA00009056"/>
    </source>
</evidence>
<evidence type="ECO:0000313" key="13">
    <source>
        <dbReference type="EMBL" id="KPI41523.1"/>
    </source>
</evidence>
<keyword evidence="6 11" id="KW-0489">Methyltransferase</keyword>
<keyword evidence="9 11" id="KW-0819">tRNA processing</keyword>
<evidence type="ECO:0000256" key="4">
    <source>
        <dbReference type="ARBA" id="ARBA00017788"/>
    </source>
</evidence>
<dbReference type="Proteomes" id="UP000038010">
    <property type="component" value="Unassembled WGS sequence"/>
</dbReference>
<dbReference type="EMBL" id="LFJN01000009">
    <property type="protein sequence ID" value="KPI41523.1"/>
    <property type="molecule type" value="Genomic_DNA"/>
</dbReference>
<evidence type="ECO:0000256" key="6">
    <source>
        <dbReference type="ARBA" id="ARBA00022603"/>
    </source>
</evidence>
<dbReference type="EC" id="2.1.1.211" evidence="3 11"/>
<reference evidence="13 14" key="1">
    <citation type="submission" date="2015-06" db="EMBL/GenBank/DDBJ databases">
        <title>Draft genome of the ant-associated black yeast Phialophora attae CBS 131958.</title>
        <authorList>
            <person name="Moreno L.F."/>
            <person name="Stielow B.J."/>
            <person name="de Hoog S."/>
            <person name="Vicente V.A."/>
            <person name="Weiss V.A."/>
            <person name="de Vries M."/>
            <person name="Cruz L.M."/>
            <person name="Souza E.M."/>
        </authorList>
    </citation>
    <scope>NUCLEOTIDE SEQUENCE [LARGE SCALE GENOMIC DNA]</scope>
    <source>
        <strain evidence="13 14">CBS 131958</strain>
    </source>
</reference>
<dbReference type="GeneID" id="28741682"/>
<comment type="similarity">
    <text evidence="2 11">Belongs to the TRM44 family.</text>
</comment>
<keyword evidence="5 11" id="KW-0963">Cytoplasm</keyword>
<keyword evidence="8 11" id="KW-0949">S-adenosyl-L-methionine</keyword>
<dbReference type="STRING" id="1664694.A0A0N1NZ93"/>
<dbReference type="GO" id="GO:0005737">
    <property type="term" value="C:cytoplasm"/>
    <property type="evidence" value="ECO:0007669"/>
    <property type="project" value="UniProtKB-SubCell"/>
</dbReference>
<evidence type="ECO:0000256" key="7">
    <source>
        <dbReference type="ARBA" id="ARBA00022679"/>
    </source>
</evidence>
<dbReference type="Pfam" id="PF07757">
    <property type="entry name" value="AdoMet_MTase"/>
    <property type="match status" value="1"/>
</dbReference>
<keyword evidence="7 11" id="KW-0808">Transferase</keyword>
<proteinExistence type="inferred from homology"/>
<feature type="region of interest" description="Disordered" evidence="12">
    <location>
        <begin position="544"/>
        <end position="576"/>
    </location>
</feature>
<dbReference type="GO" id="GO:0141101">
    <property type="term" value="F:tRNA(Ser) (uridine(44)-2'-O-)-methyltransferase activity"/>
    <property type="evidence" value="ECO:0007669"/>
    <property type="project" value="UniProtKB-EC"/>
</dbReference>
<evidence type="ECO:0000256" key="10">
    <source>
        <dbReference type="ARBA" id="ARBA00047957"/>
    </source>
</evidence>
<dbReference type="InterPro" id="IPR011671">
    <property type="entry name" value="tRNA_uracil_MeTrfase"/>
</dbReference>
<evidence type="ECO:0000256" key="9">
    <source>
        <dbReference type="ARBA" id="ARBA00022694"/>
    </source>
</evidence>
<dbReference type="AlphaFoldDB" id="A0A0N1NZ93"/>
<name>A0A0N1NZ93_9EURO</name>
<comment type="subcellular location">
    <subcellularLocation>
        <location evidence="1 11">Cytoplasm</location>
    </subcellularLocation>
</comment>
<evidence type="ECO:0000256" key="8">
    <source>
        <dbReference type="ARBA" id="ARBA00022691"/>
    </source>
</evidence>
<feature type="region of interest" description="Disordered" evidence="12">
    <location>
        <begin position="611"/>
        <end position="634"/>
    </location>
</feature>
<dbReference type="RefSeq" id="XP_018001486.1">
    <property type="nucleotide sequence ID" value="XM_018149802.1"/>
</dbReference>
<sequence length="634" mass="70227">MTALALHSEGWTWHSADEYRKHVPKSELPLSKFHEVTDLLLDNPNLNSSHLFRADILLDSSRRLKSRAQKEQEYQSLTIEQPNGSASEPSACVRNLVLNSVPPCRTVVRQLIPRNQNLDRSLQQTCYFYSLADGSEAVVYVPDVESEHQIPWYHPKVRALAYVYESADPQQSVLSIHIAPYGDLQTYIIPDRLHRTLLSLSNTFIRLCRINGSNQQDHGLISEAPVGSEIDLRPSAIKDTIVPQHIVQDTYARLKTAYAAELIAAWVELTPPEKHVFEDLAIAAFLVCLWEKSYGSPSKFPGFVDLACGNGLLVHILLREGWHGMGLDARRRKTWDSLSLGENVQEKIIVPSLFLDKLRSTNDDGSKAESSMEGPNTKTHNAIFGAGTFLISNHADELTIWTPILAALSDPADPLPFLNIPCCSHALSGEKHRYNPKEVLLGHLSTPTSPNLRSPETAASDTIDDSQVNHAADPQPHSGSLKALRAEKLPSISDTAVDKSMYACLTRKTVQISRRLGIDVQCTLMRIPSTRNIGVVHLGKQRTTAAAGQVPEQRKEEVENVTNGENKNNDEGSSAEWRKAQVIEVVERECQRSGGMQRSAEVWIERARRLHAGGGGKGPRGKVNLGGPQQVKVD</sequence>
<protein>
    <recommendedName>
        <fullName evidence="4 11">tRNA (uracil-O(2)-)-methyltransferase</fullName>
        <ecNumber evidence="3 11">2.1.1.211</ecNumber>
    </recommendedName>
</protein>
<dbReference type="OrthoDB" id="4153036at2759"/>
<evidence type="ECO:0000313" key="14">
    <source>
        <dbReference type="Proteomes" id="UP000038010"/>
    </source>
</evidence>
<comment type="function">
    <text evidence="11">Adenosyl-L-methionine (AdoMet)-dependent tRNA (uracil-O(2)-)-methyltransferase.</text>
</comment>
<accession>A0A0N1NZ93</accession>
<evidence type="ECO:0000256" key="3">
    <source>
        <dbReference type="ARBA" id="ARBA00012795"/>
    </source>
</evidence>
<dbReference type="PANTHER" id="PTHR21210:SF0">
    <property type="entry name" value="TRNA (URACIL-O(2)-)-METHYLTRANSFERASE-RELATED"/>
    <property type="match status" value="1"/>
</dbReference>